<comment type="caution">
    <text evidence="1">The sequence shown here is derived from an EMBL/GenBank/DDBJ whole genome shotgun (WGS) entry which is preliminary data.</text>
</comment>
<evidence type="ECO:0000313" key="1">
    <source>
        <dbReference type="EMBL" id="KAK1743536.1"/>
    </source>
</evidence>
<protein>
    <recommendedName>
        <fullName evidence="3">SET domain-containing protein</fullName>
    </recommendedName>
</protein>
<dbReference type="Proteomes" id="UP001224775">
    <property type="component" value="Unassembled WGS sequence"/>
</dbReference>
<evidence type="ECO:0000313" key="2">
    <source>
        <dbReference type="Proteomes" id="UP001224775"/>
    </source>
</evidence>
<dbReference type="EMBL" id="JATAAI010000009">
    <property type="protein sequence ID" value="KAK1743536.1"/>
    <property type="molecule type" value="Genomic_DNA"/>
</dbReference>
<keyword evidence="2" id="KW-1185">Reference proteome</keyword>
<dbReference type="AlphaFoldDB" id="A0AAD8YE27"/>
<organism evidence="1 2">
    <name type="scientific">Skeletonema marinoi</name>
    <dbReference type="NCBI Taxonomy" id="267567"/>
    <lineage>
        <taxon>Eukaryota</taxon>
        <taxon>Sar</taxon>
        <taxon>Stramenopiles</taxon>
        <taxon>Ochrophyta</taxon>
        <taxon>Bacillariophyta</taxon>
        <taxon>Coscinodiscophyceae</taxon>
        <taxon>Thalassiosirophycidae</taxon>
        <taxon>Thalassiosirales</taxon>
        <taxon>Skeletonemataceae</taxon>
        <taxon>Skeletonema</taxon>
        <taxon>Skeletonema marinoi-dohrnii complex</taxon>
    </lineage>
</organism>
<sequence length="130" mass="15122">MWSLDRHHARRQNTVVYSFSWNEVLEHNNQIIGNMIRGVDEDHFPLPNEMRSDGSPWYYDEIEGGIIYFPTRNEPPPPTNQLCGAALILTSPVSKGDELLLDYCLQEPLPKWAKDWYTTSQYYRISSNAC</sequence>
<accession>A0AAD8YE27</accession>
<name>A0AAD8YE27_9STRA</name>
<gene>
    <name evidence="1" type="ORF">QTG54_006157</name>
</gene>
<reference evidence="1" key="1">
    <citation type="submission" date="2023-06" db="EMBL/GenBank/DDBJ databases">
        <title>Survivors Of The Sea: Transcriptome response of Skeletonema marinoi to long-term dormancy.</title>
        <authorList>
            <person name="Pinder M.I.M."/>
            <person name="Kourtchenko O."/>
            <person name="Robertson E.K."/>
            <person name="Larsson T."/>
            <person name="Maumus F."/>
            <person name="Osuna-Cruz C.M."/>
            <person name="Vancaester E."/>
            <person name="Stenow R."/>
            <person name="Vandepoele K."/>
            <person name="Ploug H."/>
            <person name="Bruchert V."/>
            <person name="Godhe A."/>
            <person name="Topel M."/>
        </authorList>
    </citation>
    <scope>NUCLEOTIDE SEQUENCE</scope>
    <source>
        <strain evidence="1">R05AC</strain>
    </source>
</reference>
<evidence type="ECO:0008006" key="3">
    <source>
        <dbReference type="Google" id="ProtNLM"/>
    </source>
</evidence>
<proteinExistence type="predicted"/>